<dbReference type="PANTHER" id="PTHR46360:SF1">
    <property type="entry name" value="DISKS LARGE HOMOLOG 5"/>
    <property type="match status" value="1"/>
</dbReference>
<evidence type="ECO:0000313" key="3">
    <source>
        <dbReference type="EMBL" id="ETE69584.1"/>
    </source>
</evidence>
<protein>
    <submittedName>
        <fullName evidence="3">Disks large-like 5</fullName>
    </submittedName>
</protein>
<feature type="non-terminal residue" evidence="3">
    <location>
        <position position="1"/>
    </location>
</feature>
<dbReference type="AlphaFoldDB" id="V8P4U5"/>
<dbReference type="OrthoDB" id="10067129at2759"/>
<keyword evidence="1" id="KW-0175">Coiled coil</keyword>
<evidence type="ECO:0000256" key="1">
    <source>
        <dbReference type="SAM" id="Coils"/>
    </source>
</evidence>
<dbReference type="GO" id="GO:0005886">
    <property type="term" value="C:plasma membrane"/>
    <property type="evidence" value="ECO:0007669"/>
    <property type="project" value="TreeGrafter"/>
</dbReference>
<dbReference type="GO" id="GO:0035331">
    <property type="term" value="P:negative regulation of hippo signaling"/>
    <property type="evidence" value="ECO:0007669"/>
    <property type="project" value="TreeGrafter"/>
</dbReference>
<evidence type="ECO:0000313" key="4">
    <source>
        <dbReference type="Proteomes" id="UP000018936"/>
    </source>
</evidence>
<comment type="caution">
    <text evidence="3">The sequence shown here is derived from an EMBL/GenBank/DDBJ whole genome shotgun (WGS) entry which is preliminary data.</text>
</comment>
<feature type="domain" description="Disks large homolog 5 N-terminal" evidence="2">
    <location>
        <begin position="90"/>
        <end position="175"/>
    </location>
</feature>
<dbReference type="PANTHER" id="PTHR46360">
    <property type="entry name" value="DISKS LARGE HOMOLOG 5"/>
    <property type="match status" value="1"/>
</dbReference>
<gene>
    <name evidence="3" type="primary">DLG5</name>
    <name evidence="3" type="ORF">L345_04614</name>
</gene>
<dbReference type="Pfam" id="PF04822">
    <property type="entry name" value="Takusan"/>
    <property type="match status" value="1"/>
</dbReference>
<keyword evidence="4" id="KW-1185">Reference proteome</keyword>
<dbReference type="EMBL" id="AZIM01000733">
    <property type="protein sequence ID" value="ETE69584.1"/>
    <property type="molecule type" value="Genomic_DNA"/>
</dbReference>
<name>V8P4U5_OPHHA</name>
<reference evidence="3 4" key="1">
    <citation type="journal article" date="2013" name="Proc. Natl. Acad. Sci. U.S.A.">
        <title>The king cobra genome reveals dynamic gene evolution and adaptation in the snake venom system.</title>
        <authorList>
            <person name="Vonk F.J."/>
            <person name="Casewell N.R."/>
            <person name="Henkel C.V."/>
            <person name="Heimberg A.M."/>
            <person name="Jansen H.J."/>
            <person name="McCleary R.J."/>
            <person name="Kerkkamp H.M."/>
            <person name="Vos R.A."/>
            <person name="Guerreiro I."/>
            <person name="Calvete J.J."/>
            <person name="Wuster W."/>
            <person name="Woods A.E."/>
            <person name="Logan J.M."/>
            <person name="Harrison R.A."/>
            <person name="Castoe T.A."/>
            <person name="de Koning A.P."/>
            <person name="Pollock D.D."/>
            <person name="Yandell M."/>
            <person name="Calderon D."/>
            <person name="Renjifo C."/>
            <person name="Currier R.B."/>
            <person name="Salgado D."/>
            <person name="Pla D."/>
            <person name="Sanz L."/>
            <person name="Hyder A.S."/>
            <person name="Ribeiro J.M."/>
            <person name="Arntzen J.W."/>
            <person name="van den Thillart G.E."/>
            <person name="Boetzer M."/>
            <person name="Pirovano W."/>
            <person name="Dirks R.P."/>
            <person name="Spaink H.P."/>
            <person name="Duboule D."/>
            <person name="McGlinn E."/>
            <person name="Kini R.M."/>
            <person name="Richardson M.K."/>
        </authorList>
    </citation>
    <scope>NUCLEOTIDE SEQUENCE</scope>
    <source>
        <tissue evidence="3">Blood</tissue>
    </source>
</reference>
<accession>V8P4U5</accession>
<dbReference type="Proteomes" id="UP000018936">
    <property type="component" value="Unassembled WGS sequence"/>
</dbReference>
<proteinExistence type="predicted"/>
<evidence type="ECO:0000259" key="2">
    <source>
        <dbReference type="Pfam" id="PF04822"/>
    </source>
</evidence>
<sequence length="232" mass="26848">MEEGEKAHCILSWDMTAIAMMTLDIWSYNNTDNLLLAKERDHFQDLRVALEKTQPHLLSILYLNTQEVQPGESAGSTYSVLSIMPSDSESSSSLSSTVDVRQMSEKVETILIQLRQVTRERDELRKRLALSSPGSTFDDCRPNPKPNHDYERLKIQCMKAMSDLQSLQNQHTKTLKRCEEAAKEADFYHTLHSRLLSDQSQLKEDVDTLKRKNSQFVREHNHLQQFYDSCRI</sequence>
<dbReference type="InterPro" id="IPR006907">
    <property type="entry name" value="DLG5_N"/>
</dbReference>
<dbReference type="InterPro" id="IPR053004">
    <property type="entry name" value="MAGUK_Signaling_Regulators"/>
</dbReference>
<organism evidence="3 4">
    <name type="scientific">Ophiophagus hannah</name>
    <name type="common">King cobra</name>
    <name type="synonym">Naja hannah</name>
    <dbReference type="NCBI Taxonomy" id="8665"/>
    <lineage>
        <taxon>Eukaryota</taxon>
        <taxon>Metazoa</taxon>
        <taxon>Chordata</taxon>
        <taxon>Craniata</taxon>
        <taxon>Vertebrata</taxon>
        <taxon>Euteleostomi</taxon>
        <taxon>Lepidosauria</taxon>
        <taxon>Squamata</taxon>
        <taxon>Bifurcata</taxon>
        <taxon>Unidentata</taxon>
        <taxon>Episquamata</taxon>
        <taxon>Toxicofera</taxon>
        <taxon>Serpentes</taxon>
        <taxon>Colubroidea</taxon>
        <taxon>Elapidae</taxon>
        <taxon>Elapinae</taxon>
        <taxon>Ophiophagus</taxon>
    </lineage>
</organism>
<feature type="coiled-coil region" evidence="1">
    <location>
        <begin position="100"/>
        <end position="219"/>
    </location>
</feature>